<dbReference type="EMBL" id="PQXK01000307">
    <property type="protein sequence ID" value="TGO32553.1"/>
    <property type="molecule type" value="Genomic_DNA"/>
</dbReference>
<keyword evidence="2" id="KW-1185">Reference proteome</keyword>
<comment type="caution">
    <text evidence="1">The sequence shown here is derived from an EMBL/GenBank/DDBJ whole genome shotgun (WGS) entry which is preliminary data.</text>
</comment>
<protein>
    <submittedName>
        <fullName evidence="1">Uncharacterized protein</fullName>
    </submittedName>
</protein>
<name>A0A4Z1GEZ9_9HELO</name>
<proteinExistence type="predicted"/>
<gene>
    <name evidence="1" type="ORF">BHYA_0307g00060</name>
</gene>
<organism evidence="1 2">
    <name type="scientific">Botrytis hyacinthi</name>
    <dbReference type="NCBI Taxonomy" id="278943"/>
    <lineage>
        <taxon>Eukaryota</taxon>
        <taxon>Fungi</taxon>
        <taxon>Dikarya</taxon>
        <taxon>Ascomycota</taxon>
        <taxon>Pezizomycotina</taxon>
        <taxon>Leotiomycetes</taxon>
        <taxon>Helotiales</taxon>
        <taxon>Sclerotiniaceae</taxon>
        <taxon>Botrytis</taxon>
    </lineage>
</organism>
<evidence type="ECO:0000313" key="1">
    <source>
        <dbReference type="EMBL" id="TGO32553.1"/>
    </source>
</evidence>
<reference evidence="1 2" key="1">
    <citation type="submission" date="2017-12" db="EMBL/GenBank/DDBJ databases">
        <title>Comparative genomics of Botrytis spp.</title>
        <authorList>
            <person name="Valero-Jimenez C.A."/>
            <person name="Tapia P."/>
            <person name="Veloso J."/>
            <person name="Silva-Moreno E."/>
            <person name="Staats M."/>
            <person name="Valdes J.H."/>
            <person name="Van Kan J.A.L."/>
        </authorList>
    </citation>
    <scope>NUCLEOTIDE SEQUENCE [LARGE SCALE GENOMIC DNA]</scope>
    <source>
        <strain evidence="1 2">Bh0001</strain>
    </source>
</reference>
<accession>A0A4Z1GEZ9</accession>
<evidence type="ECO:0000313" key="2">
    <source>
        <dbReference type="Proteomes" id="UP000297814"/>
    </source>
</evidence>
<dbReference type="Proteomes" id="UP000297814">
    <property type="component" value="Unassembled WGS sequence"/>
</dbReference>
<dbReference type="AlphaFoldDB" id="A0A4Z1GEZ9"/>
<sequence>MSALSKEFHPARRLKWTSNELGSPKLRRVAVHIVVICSNPRSLGQSYQVQELEYVNDAVLCLKLVLRKGEKWNAWKKLGKS</sequence>